<dbReference type="HOGENOM" id="CLU_045097_0_0_6"/>
<dbReference type="EMBL" id="CP004387">
    <property type="protein sequence ID" value="AJD48170.1"/>
    <property type="molecule type" value="Genomic_DNA"/>
</dbReference>
<dbReference type="AlphaFoldDB" id="A0A0B4XN45"/>
<dbReference type="OrthoDB" id="9767539at2"/>
<dbReference type="RefSeq" id="WP_008737587.1">
    <property type="nucleotide sequence ID" value="NZ_CP004387.1"/>
</dbReference>
<dbReference type="STRING" id="391936.S7S_08780"/>
<feature type="domain" description="Alginate export" evidence="2">
    <location>
        <begin position="57"/>
        <end position="163"/>
    </location>
</feature>
<evidence type="ECO:0000313" key="3">
    <source>
        <dbReference type="EMBL" id="AJD48170.1"/>
    </source>
</evidence>
<protein>
    <recommendedName>
        <fullName evidence="2">Alginate export domain-containing protein</fullName>
    </recommendedName>
</protein>
<keyword evidence="1" id="KW-0732">Signal</keyword>
<feature type="chain" id="PRO_5002112023" description="Alginate export domain-containing protein" evidence="1">
    <location>
        <begin position="25"/>
        <end position="402"/>
    </location>
</feature>
<dbReference type="InterPro" id="IPR025388">
    <property type="entry name" value="Alginate_export_dom"/>
</dbReference>
<evidence type="ECO:0000259" key="2">
    <source>
        <dbReference type="Pfam" id="PF13372"/>
    </source>
</evidence>
<sequence>MSNYLLCALVVALSLFSAPQNTLASPLDALAGGKLSLGWRYRLEQVRQPDAFDQDAVANTLRTRLGYRSGEWAGWRLQAEFDQVAWLFDDRFNSTRNGQSTFPTVADPKGADLNQFALHWQPDEQLALTLGRQRLQLDNQRFVGAVGWRQNEQTFDAVSLRYRMPAALTWHYAWLGHIRRVFGPEEGAPPAVLDSNSHLLNARLLAGPVTLVGYGYALAFDNAPALSSLTAGLRAQASPVSGDWRFPLTAEAARQRDHDDNPQRYRADYLLLEAGAGWRGYLLTLGQERLGADRDAGVALQTPLATLHAFQGFTDVFLTTPPAGLVDQYVRVAVPTGAVQWTLGAHRFEAATGDAAYGREWNLSAGWQARDWLHLLVKAADYQAREFSVDTRKLWLQATLNF</sequence>
<evidence type="ECO:0000256" key="1">
    <source>
        <dbReference type="SAM" id="SignalP"/>
    </source>
</evidence>
<name>A0A0B4XN45_9GAMM</name>
<dbReference type="Gene3D" id="2.40.160.10">
    <property type="entry name" value="Porin"/>
    <property type="match status" value="1"/>
</dbReference>
<proteinExistence type="predicted"/>
<reference evidence="3 4" key="1">
    <citation type="journal article" date="2012" name="J. Bacteriol.">
        <title>Genome sequence of an alkane-degrading bacterium, Alcanivorax pacificus type strain W11-5, isolated from deep sea sediment.</title>
        <authorList>
            <person name="Lai Q."/>
            <person name="Shao Z."/>
        </authorList>
    </citation>
    <scope>NUCLEOTIDE SEQUENCE [LARGE SCALE GENOMIC DNA]</scope>
    <source>
        <strain evidence="3 4">W11-5</strain>
    </source>
</reference>
<dbReference type="Proteomes" id="UP000006764">
    <property type="component" value="Chromosome"/>
</dbReference>
<feature type="signal peptide" evidence="1">
    <location>
        <begin position="1"/>
        <end position="24"/>
    </location>
</feature>
<dbReference type="KEGG" id="apac:S7S_08780"/>
<keyword evidence="4" id="KW-1185">Reference proteome</keyword>
<dbReference type="Pfam" id="PF13372">
    <property type="entry name" value="Alginate_exp"/>
    <property type="match status" value="1"/>
</dbReference>
<evidence type="ECO:0000313" key="4">
    <source>
        <dbReference type="Proteomes" id="UP000006764"/>
    </source>
</evidence>
<accession>A0A0B4XN45</accession>
<gene>
    <name evidence="3" type="ORF">S7S_08780</name>
</gene>
<organism evidence="3 4">
    <name type="scientific">Isoalcanivorax pacificus W11-5</name>
    <dbReference type="NCBI Taxonomy" id="391936"/>
    <lineage>
        <taxon>Bacteria</taxon>
        <taxon>Pseudomonadati</taxon>
        <taxon>Pseudomonadota</taxon>
        <taxon>Gammaproteobacteria</taxon>
        <taxon>Oceanospirillales</taxon>
        <taxon>Alcanivoracaceae</taxon>
        <taxon>Isoalcanivorax</taxon>
    </lineage>
</organism>
<dbReference type="InterPro" id="IPR023614">
    <property type="entry name" value="Porin_dom_sf"/>
</dbReference>